<dbReference type="AlphaFoldDB" id="A0A429ZYV4"/>
<accession>A0A429ZYV4</accession>
<evidence type="ECO:0000256" key="1">
    <source>
        <dbReference type="ARBA" id="ARBA00001670"/>
    </source>
</evidence>
<protein>
    <recommendedName>
        <fullName evidence="6">Dipeptidase</fullName>
        <ecNumber evidence="6">3.4.-.-</ecNumber>
    </recommendedName>
</protein>
<comment type="catalytic activity">
    <reaction evidence="1">
        <text>an L-aminoacyl-L-amino acid + H2O = 2 an L-alpha-amino acid</text>
        <dbReference type="Rhea" id="RHEA:48940"/>
        <dbReference type="ChEBI" id="CHEBI:15377"/>
        <dbReference type="ChEBI" id="CHEBI:59869"/>
        <dbReference type="ChEBI" id="CHEBI:77460"/>
        <dbReference type="EC" id="3.4.13.19"/>
    </reaction>
</comment>
<dbReference type="PANTHER" id="PTHR12994:SF17">
    <property type="entry name" value="LD30995P"/>
    <property type="match status" value="1"/>
</dbReference>
<evidence type="ECO:0000256" key="2">
    <source>
        <dbReference type="ARBA" id="ARBA00007225"/>
    </source>
</evidence>
<evidence type="ECO:0000256" key="5">
    <source>
        <dbReference type="ARBA" id="ARBA00022997"/>
    </source>
</evidence>
<dbReference type="Proteomes" id="UP000287857">
    <property type="component" value="Unassembled WGS sequence"/>
</dbReference>
<comment type="similarity">
    <text evidence="2 6">Belongs to the peptidase C69 family.</text>
</comment>
<evidence type="ECO:0000313" key="7">
    <source>
        <dbReference type="EMBL" id="RST99132.1"/>
    </source>
</evidence>
<dbReference type="Pfam" id="PF03577">
    <property type="entry name" value="Peptidase_C69"/>
    <property type="match status" value="1"/>
</dbReference>
<dbReference type="GO" id="GO:0016805">
    <property type="term" value="F:dipeptidase activity"/>
    <property type="evidence" value="ECO:0007669"/>
    <property type="project" value="UniProtKB-KW"/>
</dbReference>
<sequence>MCTTVLVGKNASINGATIMGRNDDSGLPLPHIKFLVTPANNNQSGNYVSAINGFTMPLPKKALRYQSCPAMKEDGKGIYGEAGINEANIGMSATESLYGNERVLALDPFVKNGLAEDSLLTVVLPYIHSAKEGVEFTGHLIEKYGSCEGNGIVFSDKNDVWYMEIPCGHHWVASRIPDDMCAVIANQASQQEINFEDAENFLHSPGIQEFVETNHLNPHQEGWNFRQIFGTATSYDMHYNNPRVWSGQTILGLDQSAEDPRSMDFPFLFKANRQVSEADVAQVLSSHYNETKYDPLGEGTALEKTLYRPISIYRTVSSHIIEINSHVAEAASAVLWFNHGVTAFNPFVPFFANATDTSPRYTDTHLTYDENDMFWITRSISALVERSYPQLKTMLATHLNDCQQEMNHHVAKTIDYVSAHPAEDSTEYLTIQNNVIGEWVYEKNRSFMNDLVAAGLDFSKLTFKTYIKNG</sequence>
<name>A0A429ZYV4_9ENTE</name>
<keyword evidence="4 6" id="KW-0378">Hydrolase</keyword>
<keyword evidence="3 6" id="KW-0645">Protease</keyword>
<dbReference type="RefSeq" id="WP_125983761.1">
    <property type="nucleotide sequence ID" value="NZ_NGJS01000006.1"/>
</dbReference>
<dbReference type="Gene3D" id="3.60.60.10">
    <property type="entry name" value="Penicillin V Acylase, Chain A"/>
    <property type="match status" value="1"/>
</dbReference>
<dbReference type="EMBL" id="NGJS01000006">
    <property type="protein sequence ID" value="RST99132.1"/>
    <property type="molecule type" value="Genomic_DNA"/>
</dbReference>
<dbReference type="NCBIfam" id="NF033678">
    <property type="entry name" value="C69_fam_dipept"/>
    <property type="match status" value="1"/>
</dbReference>
<dbReference type="InterPro" id="IPR005322">
    <property type="entry name" value="Peptidase_C69"/>
</dbReference>
<dbReference type="PANTHER" id="PTHR12994">
    <property type="entry name" value="SECERNIN"/>
    <property type="match status" value="1"/>
</dbReference>
<dbReference type="InterPro" id="IPR047804">
    <property type="entry name" value="C69_dipept_A-like"/>
</dbReference>
<keyword evidence="8" id="KW-1185">Reference proteome</keyword>
<reference evidence="7 8" key="1">
    <citation type="submission" date="2017-05" db="EMBL/GenBank/DDBJ databases">
        <title>Vagococcus spp. assemblies.</title>
        <authorList>
            <person name="Gulvik C.A."/>
        </authorList>
    </citation>
    <scope>NUCLEOTIDE SEQUENCE [LARGE SCALE GENOMIC DNA]</scope>
    <source>
        <strain evidence="7 8">SS1995</strain>
    </source>
</reference>
<evidence type="ECO:0000256" key="4">
    <source>
        <dbReference type="ARBA" id="ARBA00022801"/>
    </source>
</evidence>
<comment type="caution">
    <text evidence="7">The sequence shown here is derived from an EMBL/GenBank/DDBJ whole genome shotgun (WGS) entry which is preliminary data.</text>
</comment>
<gene>
    <name evidence="7" type="ORF">CBF37_05550</name>
</gene>
<dbReference type="GO" id="GO:0070004">
    <property type="term" value="F:cysteine-type exopeptidase activity"/>
    <property type="evidence" value="ECO:0007669"/>
    <property type="project" value="InterPro"/>
</dbReference>
<evidence type="ECO:0000313" key="8">
    <source>
        <dbReference type="Proteomes" id="UP000287857"/>
    </source>
</evidence>
<evidence type="ECO:0000256" key="3">
    <source>
        <dbReference type="ARBA" id="ARBA00022670"/>
    </source>
</evidence>
<dbReference type="GO" id="GO:0006508">
    <property type="term" value="P:proteolysis"/>
    <property type="evidence" value="ECO:0007669"/>
    <property type="project" value="UniProtKB-KW"/>
</dbReference>
<proteinExistence type="inferred from homology"/>
<evidence type="ECO:0000256" key="6">
    <source>
        <dbReference type="RuleBase" id="RU364089"/>
    </source>
</evidence>
<dbReference type="OrthoDB" id="9764088at2"/>
<dbReference type="EC" id="3.4.-.-" evidence="6"/>
<organism evidence="7 8">
    <name type="scientific">Vagococcus vulneris</name>
    <dbReference type="NCBI Taxonomy" id="1977869"/>
    <lineage>
        <taxon>Bacteria</taxon>
        <taxon>Bacillati</taxon>
        <taxon>Bacillota</taxon>
        <taxon>Bacilli</taxon>
        <taxon>Lactobacillales</taxon>
        <taxon>Enterococcaceae</taxon>
        <taxon>Vagococcus</taxon>
    </lineage>
</organism>
<keyword evidence="5 6" id="KW-0224">Dipeptidase</keyword>